<evidence type="ECO:0000313" key="1">
    <source>
        <dbReference type="EMBL" id="KAE8405149.1"/>
    </source>
</evidence>
<dbReference type="Proteomes" id="UP000325579">
    <property type="component" value="Unassembled WGS sequence"/>
</dbReference>
<protein>
    <submittedName>
        <fullName evidence="1">Uncharacterized protein</fullName>
    </submittedName>
</protein>
<evidence type="ECO:0000313" key="2">
    <source>
        <dbReference type="Proteomes" id="UP000325579"/>
    </source>
</evidence>
<dbReference type="RefSeq" id="XP_031942468.1">
    <property type="nucleotide sequence ID" value="XM_032091524.1"/>
</dbReference>
<reference evidence="1 2" key="1">
    <citation type="submission" date="2019-04" db="EMBL/GenBank/DDBJ databases">
        <authorList>
            <consortium name="DOE Joint Genome Institute"/>
            <person name="Mondo S."/>
            <person name="Kjaerbolling I."/>
            <person name="Vesth T."/>
            <person name="Frisvad J.C."/>
            <person name="Nybo J.L."/>
            <person name="Theobald S."/>
            <person name="Kildgaard S."/>
            <person name="Isbrandt T."/>
            <person name="Kuo A."/>
            <person name="Sato A."/>
            <person name="Lyhne E.K."/>
            <person name="Kogle M.E."/>
            <person name="Wiebenga A."/>
            <person name="Kun R.S."/>
            <person name="Lubbers R.J."/>
            <person name="Makela M.R."/>
            <person name="Barry K."/>
            <person name="Chovatia M."/>
            <person name="Clum A."/>
            <person name="Daum C."/>
            <person name="Haridas S."/>
            <person name="He G."/>
            <person name="LaButti K."/>
            <person name="Lipzen A."/>
            <person name="Riley R."/>
            <person name="Salamov A."/>
            <person name="Simmons B.A."/>
            <person name="Magnuson J.K."/>
            <person name="Henrissat B."/>
            <person name="Mortensen U.H."/>
            <person name="Larsen T.O."/>
            <person name="Devries R.P."/>
            <person name="Grigoriev I.V."/>
            <person name="Machida M."/>
            <person name="Baker S.E."/>
            <person name="Andersen M.R."/>
            <person name="Cantor M.N."/>
            <person name="Hua S.X."/>
        </authorList>
    </citation>
    <scope>NUCLEOTIDE SEQUENCE [LARGE SCALE GENOMIC DNA]</scope>
    <source>
        <strain evidence="1 2">CBS 119388</strain>
    </source>
</reference>
<proteinExistence type="predicted"/>
<keyword evidence="2" id="KW-1185">Reference proteome</keyword>
<name>A0A5N7DG12_9EURO</name>
<sequence>MRWVYKGQGMTVPLRVVGKAVAAPRASIRRDMYVVVRIVSLLWLGLVSVGLIGIGTCCVLLLRTWSYICSTVRRMDAQAQFMRVPQREAEQSIRMVDCRSSAVLVYCG</sequence>
<organism evidence="1 2">
    <name type="scientific">Aspergillus pseudonomiae</name>
    <dbReference type="NCBI Taxonomy" id="1506151"/>
    <lineage>
        <taxon>Eukaryota</taxon>
        <taxon>Fungi</taxon>
        <taxon>Dikarya</taxon>
        <taxon>Ascomycota</taxon>
        <taxon>Pezizomycotina</taxon>
        <taxon>Eurotiomycetes</taxon>
        <taxon>Eurotiomycetidae</taxon>
        <taxon>Eurotiales</taxon>
        <taxon>Aspergillaceae</taxon>
        <taxon>Aspergillus</taxon>
        <taxon>Aspergillus subgen. Circumdati</taxon>
    </lineage>
</organism>
<dbReference type="GeneID" id="43676215"/>
<dbReference type="EMBL" id="ML736762">
    <property type="protein sequence ID" value="KAE8405149.1"/>
    <property type="molecule type" value="Genomic_DNA"/>
</dbReference>
<dbReference type="AlphaFoldDB" id="A0A5N7DG12"/>
<accession>A0A5N7DG12</accession>
<gene>
    <name evidence="1" type="ORF">BDV37DRAFT_97905</name>
</gene>
<accession>A0A5N6IBN6</accession>